<protein>
    <submittedName>
        <fullName evidence="2">Uncharacterized protein</fullName>
    </submittedName>
</protein>
<name>A0ABR7WSL9_9SPHI</name>
<comment type="caution">
    <text evidence="2">The sequence shown here is derived from an EMBL/GenBank/DDBJ whole genome shotgun (WGS) entry which is preliminary data.</text>
</comment>
<organism evidence="2 3">
    <name type="scientific">Mucilaginibacter pankratovii</name>
    <dbReference type="NCBI Taxonomy" id="2772110"/>
    <lineage>
        <taxon>Bacteria</taxon>
        <taxon>Pseudomonadati</taxon>
        <taxon>Bacteroidota</taxon>
        <taxon>Sphingobacteriia</taxon>
        <taxon>Sphingobacteriales</taxon>
        <taxon>Sphingobacteriaceae</taxon>
        <taxon>Mucilaginibacter</taxon>
    </lineage>
</organism>
<evidence type="ECO:0000256" key="1">
    <source>
        <dbReference type="SAM" id="Phobius"/>
    </source>
</evidence>
<accession>A0ABR7WSL9</accession>
<dbReference type="Proteomes" id="UP000606600">
    <property type="component" value="Unassembled WGS sequence"/>
</dbReference>
<evidence type="ECO:0000313" key="3">
    <source>
        <dbReference type="Proteomes" id="UP000606600"/>
    </source>
</evidence>
<dbReference type="RefSeq" id="WP_191189049.1">
    <property type="nucleotide sequence ID" value="NZ_JACWMY010000005.1"/>
</dbReference>
<keyword evidence="1" id="KW-0472">Membrane</keyword>
<keyword evidence="1" id="KW-0812">Transmembrane</keyword>
<evidence type="ECO:0000313" key="2">
    <source>
        <dbReference type="EMBL" id="MBD1364384.1"/>
    </source>
</evidence>
<keyword evidence="3" id="KW-1185">Reference proteome</keyword>
<sequence>MFNFLDKKQFFTIVLAGVALFFLTKYFTKKVTKADGSVAHYVGVDGSYI</sequence>
<keyword evidence="1" id="KW-1133">Transmembrane helix</keyword>
<gene>
    <name evidence="2" type="ORF">IDJ77_11245</name>
</gene>
<dbReference type="EMBL" id="JACWMY010000005">
    <property type="protein sequence ID" value="MBD1364384.1"/>
    <property type="molecule type" value="Genomic_DNA"/>
</dbReference>
<feature type="transmembrane region" description="Helical" evidence="1">
    <location>
        <begin position="9"/>
        <end position="27"/>
    </location>
</feature>
<reference evidence="2 3" key="1">
    <citation type="submission" date="2020-09" db="EMBL/GenBank/DDBJ databases">
        <title>Novel species of Mucilaginibacter isolated from a glacier on the Tibetan Plateau.</title>
        <authorList>
            <person name="Liu Q."/>
            <person name="Xin Y.-H."/>
        </authorList>
    </citation>
    <scope>NUCLEOTIDE SEQUENCE [LARGE SCALE GENOMIC DNA]</scope>
    <source>
        <strain evidence="2 3">ZT4R22</strain>
    </source>
</reference>
<proteinExistence type="predicted"/>